<feature type="region of interest" description="Disordered" evidence="1">
    <location>
        <begin position="591"/>
        <end position="698"/>
    </location>
</feature>
<feature type="region of interest" description="Disordered" evidence="1">
    <location>
        <begin position="251"/>
        <end position="288"/>
    </location>
</feature>
<organism evidence="2 3">
    <name type="scientific">Tilletia horrida</name>
    <dbReference type="NCBI Taxonomy" id="155126"/>
    <lineage>
        <taxon>Eukaryota</taxon>
        <taxon>Fungi</taxon>
        <taxon>Dikarya</taxon>
        <taxon>Basidiomycota</taxon>
        <taxon>Ustilaginomycotina</taxon>
        <taxon>Exobasidiomycetes</taxon>
        <taxon>Tilletiales</taxon>
        <taxon>Tilletiaceae</taxon>
        <taxon>Tilletia</taxon>
    </lineage>
</organism>
<feature type="region of interest" description="Disordered" evidence="1">
    <location>
        <begin position="145"/>
        <end position="181"/>
    </location>
</feature>
<feature type="region of interest" description="Disordered" evidence="1">
    <location>
        <begin position="357"/>
        <end position="457"/>
    </location>
</feature>
<feature type="compositionally biased region" description="Low complexity" evidence="1">
    <location>
        <begin position="437"/>
        <end position="457"/>
    </location>
</feature>
<feature type="compositionally biased region" description="Low complexity" evidence="1">
    <location>
        <begin position="72"/>
        <end position="99"/>
    </location>
</feature>
<keyword evidence="3" id="KW-1185">Reference proteome</keyword>
<reference evidence="2" key="1">
    <citation type="journal article" date="2023" name="PhytoFront">
        <title>Draft Genome Resources of Seven Strains of Tilletia horrida, Causal Agent of Kernel Smut of Rice.</title>
        <authorList>
            <person name="Khanal S."/>
            <person name="Antony Babu S."/>
            <person name="Zhou X.G."/>
        </authorList>
    </citation>
    <scope>NUCLEOTIDE SEQUENCE</scope>
    <source>
        <strain evidence="2">TX6</strain>
    </source>
</reference>
<feature type="region of interest" description="Disordered" evidence="1">
    <location>
        <begin position="307"/>
        <end position="342"/>
    </location>
</feature>
<evidence type="ECO:0000313" key="2">
    <source>
        <dbReference type="EMBL" id="KAK0545433.1"/>
    </source>
</evidence>
<feature type="compositionally biased region" description="Low complexity" evidence="1">
    <location>
        <begin position="506"/>
        <end position="525"/>
    </location>
</feature>
<feature type="compositionally biased region" description="Low complexity" evidence="1">
    <location>
        <begin position="164"/>
        <end position="173"/>
    </location>
</feature>
<feature type="region of interest" description="Disordered" evidence="1">
    <location>
        <begin position="490"/>
        <end position="559"/>
    </location>
</feature>
<evidence type="ECO:0000313" key="3">
    <source>
        <dbReference type="Proteomes" id="UP001176517"/>
    </source>
</evidence>
<protein>
    <submittedName>
        <fullName evidence="2">Uncharacterized protein</fullName>
    </submittedName>
</protein>
<name>A0AAN6GK28_9BASI</name>
<dbReference type="EMBL" id="JAPDMZ010000231">
    <property type="protein sequence ID" value="KAK0545433.1"/>
    <property type="molecule type" value="Genomic_DNA"/>
</dbReference>
<feature type="compositionally biased region" description="Low complexity" evidence="1">
    <location>
        <begin position="1"/>
        <end position="14"/>
    </location>
</feature>
<dbReference type="AlphaFoldDB" id="A0AAN6GK28"/>
<sequence length="698" mass="72657">MASSSSSSKTSTRSPIGMGRPSAASRFDSLQDLLVQAGYKETRIYTPNNNNNHNGPTALKQPHLRKRASRTSHALWTASLSAHSSSASSASSSSTSAAAVKRRPSLPQAFFTGPLTTRTSSTGADAKLMANVALPILSAAPAVAPLPTPPLPPSEFSKATSLDQSQQQQQQQQGADGEPHHLGRMRSVDLLRDTLDQIQHFQLVVSTPPHSLSASTSSSSSHNSSFGKLIRTSVIDSPSLSQSASLPKLYLSSPRGLSEPQQITLESIPDPPPPSPDPSQGHTGLASPGLAAGLGLAMLNFFGLGSPAASPSRSPSSSASSPTAALATTPATHTVRSPGMISSESIEAELDKILAGQRRCHSPASPKKKRHQLQRTGTDPSSAWLPYQMERRPTSASLEVINPVKTRNGKKRRSVSSSSPGPSSTTDNAENRLRRVSSASSSSTSSSSSSGSSGMSLSQLDRIGAALRGGAGALGRARSVSALRTDIEMSRAAREGHLPSSETDQRASGTTARTTSAATDDNAAAQPVKTVLGEAQAVPQSERPSRKGNTNVRDDDPFICSQADAPSKVAILSQYTLVPSTSLISAIADESHTDSMRRKVSPLSSITLSGGHAGAQSKGNDDSTPTAAAAAAGLKSRNLNSVSRSRTMTSPGSPPPPPTDENAKPSMIPIRSRASILNISHRDVRRGRQASHPQSTAS</sequence>
<feature type="region of interest" description="Disordered" evidence="1">
    <location>
        <begin position="41"/>
        <end position="102"/>
    </location>
</feature>
<feature type="compositionally biased region" description="Low complexity" evidence="1">
    <location>
        <begin position="307"/>
        <end position="334"/>
    </location>
</feature>
<proteinExistence type="predicted"/>
<dbReference type="Proteomes" id="UP001176517">
    <property type="component" value="Unassembled WGS sequence"/>
</dbReference>
<evidence type="ECO:0000256" key="1">
    <source>
        <dbReference type="SAM" id="MobiDB-lite"/>
    </source>
</evidence>
<comment type="caution">
    <text evidence="2">The sequence shown here is derived from an EMBL/GenBank/DDBJ whole genome shotgun (WGS) entry which is preliminary data.</text>
</comment>
<feature type="region of interest" description="Disordered" evidence="1">
    <location>
        <begin position="1"/>
        <end position="27"/>
    </location>
</feature>
<accession>A0AAN6GK28</accession>
<feature type="compositionally biased region" description="Low complexity" evidence="1">
    <location>
        <begin position="415"/>
        <end position="424"/>
    </location>
</feature>
<gene>
    <name evidence="2" type="ORF">OC846_005675</name>
</gene>
<feature type="compositionally biased region" description="Basic residues" evidence="1">
    <location>
        <begin position="358"/>
        <end position="373"/>
    </location>
</feature>